<dbReference type="AlphaFoldDB" id="A0A835DAZ8"/>
<proteinExistence type="predicted"/>
<dbReference type="EMBL" id="JABCRI010000014">
    <property type="protein sequence ID" value="KAF8394202.1"/>
    <property type="molecule type" value="Genomic_DNA"/>
</dbReference>
<evidence type="ECO:0000313" key="2">
    <source>
        <dbReference type="Proteomes" id="UP000655225"/>
    </source>
</evidence>
<evidence type="ECO:0000313" key="1">
    <source>
        <dbReference type="EMBL" id="KAF8394202.1"/>
    </source>
</evidence>
<gene>
    <name evidence="1" type="ORF">HHK36_020409</name>
</gene>
<comment type="caution">
    <text evidence="1">The sequence shown here is derived from an EMBL/GenBank/DDBJ whole genome shotgun (WGS) entry which is preliminary data.</text>
</comment>
<dbReference type="PANTHER" id="PTHR47150">
    <property type="entry name" value="OS12G0169200 PROTEIN"/>
    <property type="match status" value="1"/>
</dbReference>
<dbReference type="PANTHER" id="PTHR47150:SF6">
    <property type="entry name" value="OS01G0872900 PROTEIN"/>
    <property type="match status" value="1"/>
</dbReference>
<sequence>MMNLMPSQMLAVLLQPVERRYIKRDREGSHRHIWKDYFAENCTYPADYFHRRYQMRQELFLRILEDIEAYNEYFVQRKDCCGRLGCSSVQKMTTAIRILAYGLSTVHCDEYLKIGESTAIESLKRFCEVVIVLYEG</sequence>
<organism evidence="1 2">
    <name type="scientific">Tetracentron sinense</name>
    <name type="common">Spur-leaf</name>
    <dbReference type="NCBI Taxonomy" id="13715"/>
    <lineage>
        <taxon>Eukaryota</taxon>
        <taxon>Viridiplantae</taxon>
        <taxon>Streptophyta</taxon>
        <taxon>Embryophyta</taxon>
        <taxon>Tracheophyta</taxon>
        <taxon>Spermatophyta</taxon>
        <taxon>Magnoliopsida</taxon>
        <taxon>Trochodendrales</taxon>
        <taxon>Trochodendraceae</taxon>
        <taxon>Tetracentron</taxon>
    </lineage>
</organism>
<dbReference type="Proteomes" id="UP000655225">
    <property type="component" value="Unassembled WGS sequence"/>
</dbReference>
<name>A0A835DAZ8_TETSI</name>
<reference evidence="1 2" key="1">
    <citation type="submission" date="2020-04" db="EMBL/GenBank/DDBJ databases">
        <title>Plant Genome Project.</title>
        <authorList>
            <person name="Zhang R.-G."/>
        </authorList>
    </citation>
    <scope>NUCLEOTIDE SEQUENCE [LARGE SCALE GENOMIC DNA]</scope>
    <source>
        <strain evidence="1">YNK0</strain>
        <tissue evidence="1">Leaf</tissue>
    </source>
</reference>
<evidence type="ECO:0008006" key="3">
    <source>
        <dbReference type="Google" id="ProtNLM"/>
    </source>
</evidence>
<dbReference type="OMA" id="VERRYIK"/>
<protein>
    <recommendedName>
        <fullName evidence="3">Nuclease HARBI1</fullName>
    </recommendedName>
</protein>
<keyword evidence="2" id="KW-1185">Reference proteome</keyword>
<dbReference type="OrthoDB" id="124998at2759"/>
<accession>A0A835DAZ8</accession>